<reference evidence="3 4" key="1">
    <citation type="journal article" date="2016" name="Biochim. Biophys. Acta">
        <title>Photochemical characterization of actinorhodopsin and its functional existence in the natural host.</title>
        <authorList>
            <person name="Nakamura S."/>
            <person name="Kikukawa T."/>
            <person name="Tamogami J."/>
            <person name="Kamiya M."/>
            <person name="Aizawa T."/>
            <person name="Hahn M.W."/>
            <person name="Ihara K."/>
            <person name="Kamo N."/>
            <person name="Demura M."/>
        </authorList>
    </citation>
    <scope>NUCLEOTIDE SEQUENCE [LARGE SCALE GENOMIC DNA]</scope>
    <source>
        <strain evidence="3 4">MWH-Dar1</strain>
    </source>
</reference>
<dbReference type="InterPro" id="IPR050312">
    <property type="entry name" value="IolE/XylAMocC-like"/>
</dbReference>
<dbReference type="InterPro" id="IPR013022">
    <property type="entry name" value="Xyl_isomerase-like_TIM-brl"/>
</dbReference>
<dbReference type="RefSeq" id="WP_070955184.1">
    <property type="nucleotide sequence ID" value="NZ_CP015208.1"/>
</dbReference>
<dbReference type="KEGG" id="rpla:A4Z71_01140"/>
<accession>A0A1D9E0U0</accession>
<protein>
    <submittedName>
        <fullName evidence="3">2-keto-myo-inositol dehydratase</fullName>
    </submittedName>
</protein>
<dbReference type="Gene3D" id="3.20.20.150">
    <property type="entry name" value="Divalent-metal-dependent TIM barrel enzymes"/>
    <property type="match status" value="1"/>
</dbReference>
<dbReference type="Proteomes" id="UP000243784">
    <property type="component" value="Chromosome"/>
</dbReference>
<dbReference type="InterPro" id="IPR036237">
    <property type="entry name" value="Xyl_isomerase-like_sf"/>
</dbReference>
<dbReference type="STRING" id="535712.A4Z71_01140"/>
<dbReference type="AlphaFoldDB" id="A0A1D9E0U0"/>
<evidence type="ECO:0000259" key="2">
    <source>
        <dbReference type="Pfam" id="PF01261"/>
    </source>
</evidence>
<keyword evidence="1" id="KW-0119">Carbohydrate metabolism</keyword>
<dbReference type="PANTHER" id="PTHR12110:SF41">
    <property type="entry name" value="INOSOSE DEHYDRATASE"/>
    <property type="match status" value="1"/>
</dbReference>
<evidence type="ECO:0000313" key="4">
    <source>
        <dbReference type="Proteomes" id="UP000243784"/>
    </source>
</evidence>
<sequence>MADNTAPKVGIAPDSWGVWNAVDPAQPGPDQYLREVAEVGFHFTELGPYGYLGTDPAKLADQLAEHNLAITAGTVFTGLHRGRSEWDNAWKNVSEVAVLAKAMGAEHLIVLPEMWSRDEHGHISSEREFSAEEWQNALDGHNEFGKRLIEEFGLRQQYHAHAETQVGDEKEIVRLLEGTDPRYLNLCLDTGHYAYYFGDSVSLIERYPDRIGYLHLKQVEPVLMAHVLKNDISFVDAVQQGLMVEPPFGVPGYAPILAAAQKANPGIFAIIEQDMYPVADFAKPLQIAKRTKAYIEGCGAKVQFK</sequence>
<proteinExistence type="predicted"/>
<name>A0A1D9E0U0_9MICO</name>
<dbReference type="Pfam" id="PF01261">
    <property type="entry name" value="AP_endonuc_2"/>
    <property type="match status" value="1"/>
</dbReference>
<organism evidence="3 4">
    <name type="scientific">Candidatus Rhodoluna planktonica</name>
    <dbReference type="NCBI Taxonomy" id="535712"/>
    <lineage>
        <taxon>Bacteria</taxon>
        <taxon>Bacillati</taxon>
        <taxon>Actinomycetota</taxon>
        <taxon>Actinomycetes</taxon>
        <taxon>Micrococcales</taxon>
        <taxon>Microbacteriaceae</taxon>
        <taxon>Luna cluster</taxon>
        <taxon>Luna-1 subcluster</taxon>
        <taxon>Rhodoluna</taxon>
    </lineage>
</organism>
<gene>
    <name evidence="3" type="ORF">A4Z71_01140</name>
</gene>
<dbReference type="OrthoDB" id="104997at2"/>
<feature type="domain" description="Xylose isomerase-like TIM barrel" evidence="2">
    <location>
        <begin position="33"/>
        <end position="276"/>
    </location>
</feature>
<evidence type="ECO:0000256" key="1">
    <source>
        <dbReference type="ARBA" id="ARBA00023277"/>
    </source>
</evidence>
<dbReference type="PANTHER" id="PTHR12110">
    <property type="entry name" value="HYDROXYPYRUVATE ISOMERASE"/>
    <property type="match status" value="1"/>
</dbReference>
<evidence type="ECO:0000313" key="3">
    <source>
        <dbReference type="EMBL" id="AOY56682.1"/>
    </source>
</evidence>
<keyword evidence="4" id="KW-1185">Reference proteome</keyword>
<dbReference type="EMBL" id="CP015208">
    <property type="protein sequence ID" value="AOY56682.1"/>
    <property type="molecule type" value="Genomic_DNA"/>
</dbReference>
<dbReference type="SUPFAM" id="SSF51658">
    <property type="entry name" value="Xylose isomerase-like"/>
    <property type="match status" value="1"/>
</dbReference>